<reference evidence="2 3" key="1">
    <citation type="submission" date="2012-08" db="EMBL/GenBank/DDBJ databases">
        <title>Whole genome shotgun sequence of Kineosphaera limosa NBRC 100340.</title>
        <authorList>
            <person name="Yoshida I."/>
            <person name="Isaki S."/>
            <person name="Hosoyama A."/>
            <person name="Tsuchikane K."/>
            <person name="Katsumata H."/>
            <person name="Ando Y."/>
            <person name="Ohji S."/>
            <person name="Hamada M."/>
            <person name="Tamura T."/>
            <person name="Yamazoe A."/>
            <person name="Yamazaki S."/>
            <person name="Fujita N."/>
        </authorList>
    </citation>
    <scope>NUCLEOTIDE SEQUENCE [LARGE SCALE GENOMIC DNA]</scope>
    <source>
        <strain evidence="2 3">NBRC 100340</strain>
    </source>
</reference>
<dbReference type="EMBL" id="BAHD01000040">
    <property type="protein sequence ID" value="GAB96492.1"/>
    <property type="molecule type" value="Genomic_DNA"/>
</dbReference>
<keyword evidence="3" id="KW-1185">Reference proteome</keyword>
<evidence type="ECO:0000313" key="3">
    <source>
        <dbReference type="Proteomes" id="UP000008366"/>
    </source>
</evidence>
<dbReference type="Proteomes" id="UP000008366">
    <property type="component" value="Unassembled WGS sequence"/>
</dbReference>
<evidence type="ECO:0000256" key="1">
    <source>
        <dbReference type="SAM" id="MobiDB-lite"/>
    </source>
</evidence>
<evidence type="ECO:0000313" key="2">
    <source>
        <dbReference type="EMBL" id="GAB96492.1"/>
    </source>
</evidence>
<feature type="compositionally biased region" description="Low complexity" evidence="1">
    <location>
        <begin position="58"/>
        <end position="70"/>
    </location>
</feature>
<comment type="caution">
    <text evidence="2">The sequence shown here is derived from an EMBL/GenBank/DDBJ whole genome shotgun (WGS) entry which is preliminary data.</text>
</comment>
<organism evidence="2 3">
    <name type="scientific">Kineosphaera limosa NBRC 100340</name>
    <dbReference type="NCBI Taxonomy" id="1184609"/>
    <lineage>
        <taxon>Bacteria</taxon>
        <taxon>Bacillati</taxon>
        <taxon>Actinomycetota</taxon>
        <taxon>Actinomycetes</taxon>
        <taxon>Micrococcales</taxon>
        <taxon>Dermatophilaceae</taxon>
        <taxon>Kineosphaera</taxon>
    </lineage>
</organism>
<name>K6WWL1_9MICO</name>
<gene>
    <name evidence="2" type="ORF">KILIM_040_00020</name>
</gene>
<dbReference type="AlphaFoldDB" id="K6WWL1"/>
<sequence length="70" mass="6945">MWSLPTVAVATASLGRERNGEPGGCGLTCWAVRVLPTVAVATATVGRVRDGRAGRGDGSPPRLAAAASAA</sequence>
<accession>K6WWL1</accession>
<feature type="region of interest" description="Disordered" evidence="1">
    <location>
        <begin position="48"/>
        <end position="70"/>
    </location>
</feature>
<dbReference type="STRING" id="1184609.KILIM_040_00020"/>
<proteinExistence type="predicted"/>
<protein>
    <submittedName>
        <fullName evidence="2">Uncharacterized protein</fullName>
    </submittedName>
</protein>